<feature type="signal peptide" evidence="2">
    <location>
        <begin position="1"/>
        <end position="18"/>
    </location>
</feature>
<feature type="chain" id="PRO_5026181139" evidence="2">
    <location>
        <begin position="19"/>
        <end position="146"/>
    </location>
</feature>
<keyword evidence="1" id="KW-0812">Transmembrane</keyword>
<evidence type="ECO:0000313" key="3">
    <source>
        <dbReference type="EMBL" id="KAF2686150.1"/>
    </source>
</evidence>
<dbReference type="EMBL" id="MU005577">
    <property type="protein sequence ID" value="KAF2686150.1"/>
    <property type="molecule type" value="Genomic_DNA"/>
</dbReference>
<evidence type="ECO:0000313" key="4">
    <source>
        <dbReference type="Proteomes" id="UP000799291"/>
    </source>
</evidence>
<keyword evidence="1" id="KW-1133">Transmembrane helix</keyword>
<evidence type="ECO:0000256" key="2">
    <source>
        <dbReference type="SAM" id="SignalP"/>
    </source>
</evidence>
<keyword evidence="2" id="KW-0732">Signal</keyword>
<organism evidence="3 4">
    <name type="scientific">Lentithecium fluviatile CBS 122367</name>
    <dbReference type="NCBI Taxonomy" id="1168545"/>
    <lineage>
        <taxon>Eukaryota</taxon>
        <taxon>Fungi</taxon>
        <taxon>Dikarya</taxon>
        <taxon>Ascomycota</taxon>
        <taxon>Pezizomycotina</taxon>
        <taxon>Dothideomycetes</taxon>
        <taxon>Pleosporomycetidae</taxon>
        <taxon>Pleosporales</taxon>
        <taxon>Massarineae</taxon>
        <taxon>Lentitheciaceae</taxon>
        <taxon>Lentithecium</taxon>
    </lineage>
</organism>
<protein>
    <submittedName>
        <fullName evidence="3">Uncharacterized protein</fullName>
    </submittedName>
</protein>
<proteinExistence type="predicted"/>
<keyword evidence="1" id="KW-0472">Membrane</keyword>
<name>A0A6G1J7G5_9PLEO</name>
<reference evidence="3" key="1">
    <citation type="journal article" date="2020" name="Stud. Mycol.">
        <title>101 Dothideomycetes genomes: a test case for predicting lifestyles and emergence of pathogens.</title>
        <authorList>
            <person name="Haridas S."/>
            <person name="Albert R."/>
            <person name="Binder M."/>
            <person name="Bloem J."/>
            <person name="Labutti K."/>
            <person name="Salamov A."/>
            <person name="Andreopoulos B."/>
            <person name="Baker S."/>
            <person name="Barry K."/>
            <person name="Bills G."/>
            <person name="Bluhm B."/>
            <person name="Cannon C."/>
            <person name="Castanera R."/>
            <person name="Culley D."/>
            <person name="Daum C."/>
            <person name="Ezra D."/>
            <person name="Gonzalez J."/>
            <person name="Henrissat B."/>
            <person name="Kuo A."/>
            <person name="Liang C."/>
            <person name="Lipzen A."/>
            <person name="Lutzoni F."/>
            <person name="Magnuson J."/>
            <person name="Mondo S."/>
            <person name="Nolan M."/>
            <person name="Ohm R."/>
            <person name="Pangilinan J."/>
            <person name="Park H.-J."/>
            <person name="Ramirez L."/>
            <person name="Alfaro M."/>
            <person name="Sun H."/>
            <person name="Tritt A."/>
            <person name="Yoshinaga Y."/>
            <person name="Zwiers L.-H."/>
            <person name="Turgeon B."/>
            <person name="Goodwin S."/>
            <person name="Spatafora J."/>
            <person name="Crous P."/>
            <person name="Grigoriev I."/>
        </authorList>
    </citation>
    <scope>NUCLEOTIDE SEQUENCE</scope>
    <source>
        <strain evidence="3">CBS 122367</strain>
    </source>
</reference>
<keyword evidence="4" id="KW-1185">Reference proteome</keyword>
<evidence type="ECO:0000256" key="1">
    <source>
        <dbReference type="SAM" id="Phobius"/>
    </source>
</evidence>
<gene>
    <name evidence="3" type="ORF">K458DRAFT_387158</name>
</gene>
<dbReference type="Proteomes" id="UP000799291">
    <property type="component" value="Unassembled WGS sequence"/>
</dbReference>
<accession>A0A6G1J7G5</accession>
<dbReference type="AlphaFoldDB" id="A0A6G1J7G5"/>
<sequence>MILHELLLLAFMSLIARAASVALSDVHPTAPITPTAIRIDDRPIETFIPSSTITLKSATTASAVAAAAAAAASNGTAFMPPPTPSNTAALGAIVPVGAVSATVAAIVFRMYRSRCDRERKKMEARKIPAELEAGMIPIELEAKEQR</sequence>
<feature type="transmembrane region" description="Helical" evidence="1">
    <location>
        <begin position="88"/>
        <end position="111"/>
    </location>
</feature>